<comment type="caution">
    <text evidence="11">The sequence shown here is derived from an EMBL/GenBank/DDBJ whole genome shotgun (WGS) entry which is preliminary data.</text>
</comment>
<evidence type="ECO:0000256" key="2">
    <source>
        <dbReference type="ARBA" id="ARBA00006339"/>
    </source>
</evidence>
<evidence type="ECO:0000256" key="8">
    <source>
        <dbReference type="ARBA" id="ARBA00023180"/>
    </source>
</evidence>
<dbReference type="OrthoDB" id="2019940at2759"/>
<dbReference type="GO" id="GO:0008146">
    <property type="term" value="F:sulfotransferase activity"/>
    <property type="evidence" value="ECO:0007669"/>
    <property type="project" value="InterPro"/>
</dbReference>
<keyword evidence="12" id="KW-1185">Reference proteome</keyword>
<dbReference type="AlphaFoldDB" id="A0A9Q0YFN4"/>
<keyword evidence="4" id="KW-0812">Transmembrane</keyword>
<evidence type="ECO:0000256" key="4">
    <source>
        <dbReference type="ARBA" id="ARBA00022692"/>
    </source>
</evidence>
<dbReference type="Proteomes" id="UP001152320">
    <property type="component" value="Chromosome 21"/>
</dbReference>
<reference evidence="11" key="1">
    <citation type="submission" date="2021-10" db="EMBL/GenBank/DDBJ databases">
        <title>Tropical sea cucumber genome reveals ecological adaptation and Cuvierian tubules defense mechanism.</title>
        <authorList>
            <person name="Chen T."/>
        </authorList>
    </citation>
    <scope>NUCLEOTIDE SEQUENCE</scope>
    <source>
        <strain evidence="11">Nanhai2018</strain>
        <tissue evidence="11">Muscle</tissue>
    </source>
</reference>
<keyword evidence="3 9" id="KW-0808">Transferase</keyword>
<evidence type="ECO:0000256" key="9">
    <source>
        <dbReference type="RuleBase" id="RU364020"/>
    </source>
</evidence>
<dbReference type="EMBL" id="JAIZAY010000021">
    <property type="protein sequence ID" value="KAJ8021862.1"/>
    <property type="molecule type" value="Genomic_DNA"/>
</dbReference>
<gene>
    <name evidence="11" type="ORF">HOLleu_39178</name>
</gene>
<accession>A0A9Q0YFN4</accession>
<evidence type="ECO:0000256" key="10">
    <source>
        <dbReference type="SAM" id="SignalP"/>
    </source>
</evidence>
<evidence type="ECO:0000313" key="11">
    <source>
        <dbReference type="EMBL" id="KAJ8021862.1"/>
    </source>
</evidence>
<protein>
    <recommendedName>
        <fullName evidence="9">Carbohydrate sulfotransferase</fullName>
        <ecNumber evidence="9">2.8.2.-</ecNumber>
    </recommendedName>
</protein>
<keyword evidence="7" id="KW-0472">Membrane</keyword>
<evidence type="ECO:0000256" key="7">
    <source>
        <dbReference type="ARBA" id="ARBA00023136"/>
    </source>
</evidence>
<dbReference type="InterPro" id="IPR005331">
    <property type="entry name" value="Sulfotransferase"/>
</dbReference>
<keyword evidence="6 9" id="KW-0333">Golgi apparatus</keyword>
<keyword evidence="10" id="KW-0732">Signal</keyword>
<keyword evidence="9" id="KW-0119">Carbohydrate metabolism</keyword>
<dbReference type="GO" id="GO:0000139">
    <property type="term" value="C:Golgi membrane"/>
    <property type="evidence" value="ECO:0007669"/>
    <property type="project" value="UniProtKB-SubCell"/>
</dbReference>
<feature type="signal peptide" evidence="10">
    <location>
        <begin position="1"/>
        <end position="27"/>
    </location>
</feature>
<keyword evidence="9" id="KW-0735">Signal-anchor</keyword>
<evidence type="ECO:0000256" key="3">
    <source>
        <dbReference type="ARBA" id="ARBA00022679"/>
    </source>
</evidence>
<comment type="subcellular location">
    <subcellularLocation>
        <location evidence="1 9">Golgi apparatus membrane</location>
        <topology evidence="1 9">Single-pass type II membrane protein</topology>
    </subcellularLocation>
</comment>
<name>A0A9Q0YFN4_HOLLE</name>
<proteinExistence type="inferred from homology"/>
<dbReference type="PANTHER" id="PTHR12137">
    <property type="entry name" value="CARBOHYDRATE SULFOTRANSFERASE"/>
    <property type="match status" value="1"/>
</dbReference>
<evidence type="ECO:0000256" key="1">
    <source>
        <dbReference type="ARBA" id="ARBA00004323"/>
    </source>
</evidence>
<organism evidence="11 12">
    <name type="scientific">Holothuria leucospilota</name>
    <name type="common">Black long sea cucumber</name>
    <name type="synonym">Mertensiothuria leucospilota</name>
    <dbReference type="NCBI Taxonomy" id="206669"/>
    <lineage>
        <taxon>Eukaryota</taxon>
        <taxon>Metazoa</taxon>
        <taxon>Echinodermata</taxon>
        <taxon>Eleutherozoa</taxon>
        <taxon>Echinozoa</taxon>
        <taxon>Holothuroidea</taxon>
        <taxon>Aspidochirotacea</taxon>
        <taxon>Aspidochirotida</taxon>
        <taxon>Holothuriidae</taxon>
        <taxon>Holothuria</taxon>
    </lineage>
</organism>
<comment type="similarity">
    <text evidence="2 9">Belongs to the sulfotransferase 2 family.</text>
</comment>
<sequence length="391" mass="45471">MARRIKNVVIVCSLLGGMSLFFQFASKEKGMSTSNLKDINNQRHHIRGNEDLPQSGDYLTQREVKTNNVTSKIDSAAEDFKRQSTKETAEAPAIYHSPKQDGWDLEQERRKAILSKTCQQHPEWNYSLDTLSHQPDKLRHFLYNDEYKVIYCSICKVASTAWKSAFLVLMGRYKKVEDVNFDQWSKLLPILPSLGKMKNPEEIKRKLQTYKKFVFVREPFSRALSGYRNKLYKRNRYFEQLVGRKIIELFRKNATKMDLKTGIGVTFKEFLQHLTQTQPHELNPHWKPMYLITNPCAVQYDYIGHLETGAWDIENILNKTGLGKVVNIPKPKSSLSNSDDIFSRFYGDIDAELINATYETFRYDFQSFGYPVPQLIKDKLRSQANGTEGHR</sequence>
<keyword evidence="5" id="KW-1133">Transmembrane helix</keyword>
<evidence type="ECO:0000256" key="6">
    <source>
        <dbReference type="ARBA" id="ARBA00023034"/>
    </source>
</evidence>
<feature type="chain" id="PRO_5040381425" description="Carbohydrate sulfotransferase" evidence="10">
    <location>
        <begin position="28"/>
        <end position="391"/>
    </location>
</feature>
<keyword evidence="8 9" id="KW-0325">Glycoprotein</keyword>
<dbReference type="InterPro" id="IPR018011">
    <property type="entry name" value="Carb_sulfotrans_8-10"/>
</dbReference>
<dbReference type="PANTHER" id="PTHR12137:SF54">
    <property type="entry name" value="CARBOHYDRATE SULFOTRANSFERASE"/>
    <property type="match status" value="1"/>
</dbReference>
<dbReference type="EC" id="2.8.2.-" evidence="9"/>
<dbReference type="Pfam" id="PF03567">
    <property type="entry name" value="Sulfotransfer_2"/>
    <property type="match status" value="1"/>
</dbReference>
<evidence type="ECO:0000313" key="12">
    <source>
        <dbReference type="Proteomes" id="UP001152320"/>
    </source>
</evidence>
<dbReference type="GO" id="GO:0016051">
    <property type="term" value="P:carbohydrate biosynthetic process"/>
    <property type="evidence" value="ECO:0007669"/>
    <property type="project" value="InterPro"/>
</dbReference>
<evidence type="ECO:0000256" key="5">
    <source>
        <dbReference type="ARBA" id="ARBA00022989"/>
    </source>
</evidence>